<dbReference type="AlphaFoldDB" id="A0A382PU75"/>
<protein>
    <submittedName>
        <fullName evidence="1">Uncharacterized protein</fullName>
    </submittedName>
</protein>
<reference evidence="1" key="1">
    <citation type="submission" date="2018-05" db="EMBL/GenBank/DDBJ databases">
        <authorList>
            <person name="Lanie J.A."/>
            <person name="Ng W.-L."/>
            <person name="Kazmierczak K.M."/>
            <person name="Andrzejewski T.M."/>
            <person name="Davidsen T.M."/>
            <person name="Wayne K.J."/>
            <person name="Tettelin H."/>
            <person name="Glass J.I."/>
            <person name="Rusch D."/>
            <person name="Podicherti R."/>
            <person name="Tsui H.-C.T."/>
            <person name="Winkler M.E."/>
        </authorList>
    </citation>
    <scope>NUCLEOTIDE SEQUENCE</scope>
</reference>
<dbReference type="EMBL" id="UINC01109761">
    <property type="protein sequence ID" value="SVC76796.1"/>
    <property type="molecule type" value="Genomic_DNA"/>
</dbReference>
<evidence type="ECO:0000313" key="1">
    <source>
        <dbReference type="EMBL" id="SVC76796.1"/>
    </source>
</evidence>
<name>A0A382PU75_9ZZZZ</name>
<gene>
    <name evidence="1" type="ORF">METZ01_LOCUS329650</name>
</gene>
<sequence>MCEIAARYGMGYYSALNGDAWSPDLPGLTEREIEQRLTNFAQDCANRGLTDWRKEAILLGHHLEHWPE</sequence>
<proteinExistence type="predicted"/>
<organism evidence="1">
    <name type="scientific">marine metagenome</name>
    <dbReference type="NCBI Taxonomy" id="408172"/>
    <lineage>
        <taxon>unclassified sequences</taxon>
        <taxon>metagenomes</taxon>
        <taxon>ecological metagenomes</taxon>
    </lineage>
</organism>
<accession>A0A382PU75</accession>